<dbReference type="Proteomes" id="UP000034508">
    <property type="component" value="Unassembled WGS sequence"/>
</dbReference>
<feature type="domain" description="Transcriptional repressor PaaX-like central Cas2-like" evidence="1">
    <location>
        <begin position="83"/>
        <end position="158"/>
    </location>
</feature>
<evidence type="ECO:0000313" key="2">
    <source>
        <dbReference type="EMBL" id="KKQ18840.1"/>
    </source>
</evidence>
<sequence>MRRKSMAEKILGVVDGFIKENAAIWYPYKGFGKSFKKYRGSFYRSLIELKNRGYLEEIEINGERFLRTTPKGKLKLIKKRVFKKWDGFWRIIAFDISETKKKTRDLFRTKLRLSGCKPIQKSVWITPSDISADLEELLSILNIKENVDYFISKALTNEEKYLKMFDLKSID</sequence>
<evidence type="ECO:0000259" key="1">
    <source>
        <dbReference type="Pfam" id="PF20803"/>
    </source>
</evidence>
<evidence type="ECO:0000313" key="3">
    <source>
        <dbReference type="Proteomes" id="UP000034508"/>
    </source>
</evidence>
<reference evidence="2 3" key="1">
    <citation type="journal article" date="2015" name="Nature">
        <title>rRNA introns, odd ribosomes, and small enigmatic genomes across a large radiation of phyla.</title>
        <authorList>
            <person name="Brown C.T."/>
            <person name="Hug L.A."/>
            <person name="Thomas B.C."/>
            <person name="Sharon I."/>
            <person name="Castelle C.J."/>
            <person name="Singh A."/>
            <person name="Wilkins M.J."/>
            <person name="Williams K.H."/>
            <person name="Banfield J.F."/>
        </authorList>
    </citation>
    <scope>NUCLEOTIDE SEQUENCE [LARGE SCALE GENOMIC DNA]</scope>
</reference>
<dbReference type="AlphaFoldDB" id="A0A0G0FYH7"/>
<accession>A0A0G0FYH7</accession>
<comment type="caution">
    <text evidence="2">The sequence shown here is derived from an EMBL/GenBank/DDBJ whole genome shotgun (WGS) entry which is preliminary data.</text>
</comment>
<organism evidence="2 3">
    <name type="scientific">Berkelbacteria bacterium GW2011_GWA1_36_9</name>
    <dbReference type="NCBI Taxonomy" id="1618331"/>
    <lineage>
        <taxon>Bacteria</taxon>
        <taxon>Candidatus Berkelbacteria</taxon>
    </lineage>
</organism>
<dbReference type="Pfam" id="PF20803">
    <property type="entry name" value="PaaX_M"/>
    <property type="match status" value="1"/>
</dbReference>
<proteinExistence type="predicted"/>
<dbReference type="Gene3D" id="3.30.70.2650">
    <property type="match status" value="1"/>
</dbReference>
<protein>
    <submittedName>
        <fullName evidence="2">Phenylacetic acid-responsive transcriptional repressor</fullName>
    </submittedName>
</protein>
<dbReference type="EMBL" id="LBSM01000001">
    <property type="protein sequence ID" value="KKQ18840.1"/>
    <property type="molecule type" value="Genomic_DNA"/>
</dbReference>
<dbReference type="InterPro" id="IPR048846">
    <property type="entry name" value="PaaX-like_central"/>
</dbReference>
<dbReference type="PANTHER" id="PTHR30319:SF1">
    <property type="entry name" value="TRANSCRIPTIONAL REPRESSOR PAAX"/>
    <property type="match status" value="1"/>
</dbReference>
<name>A0A0G0FYH7_9BACT</name>
<dbReference type="PANTHER" id="PTHR30319">
    <property type="entry name" value="PHENYLACETIC ACID REGULATOR-RELATED TRANSCRIPTIONAL REPRESSOR"/>
    <property type="match status" value="1"/>
</dbReference>
<gene>
    <name evidence="2" type="ORF">US31_C0001G0027</name>
</gene>
<dbReference type="GO" id="GO:0006351">
    <property type="term" value="P:DNA-templated transcription"/>
    <property type="evidence" value="ECO:0007669"/>
    <property type="project" value="TreeGrafter"/>
</dbReference>